<reference evidence="1 2" key="1">
    <citation type="submission" date="2020-03" db="EMBL/GenBank/DDBJ databases">
        <title>Sequencing the genomes of 1000 actinobacteria strains.</title>
        <authorList>
            <person name="Klenk H.-P."/>
        </authorList>
    </citation>
    <scope>NUCLEOTIDE SEQUENCE [LARGE SCALE GENOMIC DNA]</scope>
    <source>
        <strain evidence="1 2">DSM 45685</strain>
    </source>
</reference>
<proteinExistence type="predicted"/>
<dbReference type="AlphaFoldDB" id="A0A7X5ZTE5"/>
<name>A0A7X5ZTE5_9PSEU</name>
<evidence type="ECO:0000313" key="1">
    <source>
        <dbReference type="EMBL" id="NIJ14888.1"/>
    </source>
</evidence>
<dbReference type="Proteomes" id="UP000545493">
    <property type="component" value="Unassembled WGS sequence"/>
</dbReference>
<sequence>MFVPNFHQQTPDGGWVERACADDLSVVYTNAALITTLASTAEGSTAVLPSSIQPGLTPRMIEALQPVDGARVLEIDRCRRRTTAALAPG</sequence>
<keyword evidence="2" id="KW-1185">Reference proteome</keyword>
<accession>A0A7X5ZTE5</accession>
<dbReference type="RefSeq" id="WP_243852810.1">
    <property type="nucleotide sequence ID" value="NZ_JAAOYM010000003.1"/>
</dbReference>
<protein>
    <submittedName>
        <fullName evidence="1">Uncharacterized protein</fullName>
    </submittedName>
</protein>
<comment type="caution">
    <text evidence="1">The sequence shown here is derived from an EMBL/GenBank/DDBJ whole genome shotgun (WGS) entry which is preliminary data.</text>
</comment>
<dbReference type="EMBL" id="JAAOYM010000003">
    <property type="protein sequence ID" value="NIJ14888.1"/>
    <property type="molecule type" value="Genomic_DNA"/>
</dbReference>
<organism evidence="1 2">
    <name type="scientific">Saccharomonospora amisosensis</name>
    <dbReference type="NCBI Taxonomy" id="1128677"/>
    <lineage>
        <taxon>Bacteria</taxon>
        <taxon>Bacillati</taxon>
        <taxon>Actinomycetota</taxon>
        <taxon>Actinomycetes</taxon>
        <taxon>Pseudonocardiales</taxon>
        <taxon>Pseudonocardiaceae</taxon>
        <taxon>Saccharomonospora</taxon>
    </lineage>
</organism>
<evidence type="ECO:0000313" key="2">
    <source>
        <dbReference type="Proteomes" id="UP000545493"/>
    </source>
</evidence>
<gene>
    <name evidence="1" type="ORF">FHU38_005296</name>
</gene>